<comment type="caution">
    <text evidence="4">The sequence shown here is derived from an EMBL/GenBank/DDBJ whole genome shotgun (WGS) entry which is preliminary data.</text>
</comment>
<dbReference type="Proteomes" id="UP000825935">
    <property type="component" value="Chromosome 18"/>
</dbReference>
<dbReference type="AlphaFoldDB" id="A0A8T2SSG4"/>
<proteinExistence type="inferred from homology"/>
<evidence type="ECO:0000313" key="4">
    <source>
        <dbReference type="EMBL" id="KAH7366127.1"/>
    </source>
</evidence>
<organism evidence="4 5">
    <name type="scientific">Ceratopteris richardii</name>
    <name type="common">Triangle waterfern</name>
    <dbReference type="NCBI Taxonomy" id="49495"/>
    <lineage>
        <taxon>Eukaryota</taxon>
        <taxon>Viridiplantae</taxon>
        <taxon>Streptophyta</taxon>
        <taxon>Embryophyta</taxon>
        <taxon>Tracheophyta</taxon>
        <taxon>Polypodiopsida</taxon>
        <taxon>Polypodiidae</taxon>
        <taxon>Polypodiales</taxon>
        <taxon>Pteridineae</taxon>
        <taxon>Pteridaceae</taxon>
        <taxon>Parkerioideae</taxon>
        <taxon>Ceratopteris</taxon>
    </lineage>
</organism>
<feature type="domain" description="Tify" evidence="3">
    <location>
        <begin position="179"/>
        <end position="214"/>
    </location>
</feature>
<dbReference type="EMBL" id="CM035423">
    <property type="protein sequence ID" value="KAH7366127.1"/>
    <property type="molecule type" value="Genomic_DNA"/>
</dbReference>
<protein>
    <recommendedName>
        <fullName evidence="3">Tify domain-containing protein</fullName>
    </recommendedName>
</protein>
<dbReference type="EMBL" id="CM035423">
    <property type="protein sequence ID" value="KAH7366128.1"/>
    <property type="molecule type" value="Genomic_DNA"/>
</dbReference>
<feature type="region of interest" description="Disordered" evidence="2">
    <location>
        <begin position="1"/>
        <end position="37"/>
    </location>
</feature>
<evidence type="ECO:0000256" key="1">
    <source>
        <dbReference type="ARBA" id="ARBA00008614"/>
    </source>
</evidence>
<dbReference type="InterPro" id="IPR018467">
    <property type="entry name" value="CCT_CS"/>
</dbReference>
<feature type="compositionally biased region" description="Basic and acidic residues" evidence="2">
    <location>
        <begin position="342"/>
        <end position="353"/>
    </location>
</feature>
<dbReference type="PANTHER" id="PTHR33077">
    <property type="entry name" value="PROTEIN TIFY 4A-RELATED-RELATED"/>
    <property type="match status" value="1"/>
</dbReference>
<reference evidence="4" key="1">
    <citation type="submission" date="2021-08" db="EMBL/GenBank/DDBJ databases">
        <title>WGS assembly of Ceratopteris richardii.</title>
        <authorList>
            <person name="Marchant D.B."/>
            <person name="Chen G."/>
            <person name="Jenkins J."/>
            <person name="Shu S."/>
            <person name="Leebens-Mack J."/>
            <person name="Grimwood J."/>
            <person name="Schmutz J."/>
            <person name="Soltis P."/>
            <person name="Soltis D."/>
            <person name="Chen Z.-H."/>
        </authorList>
    </citation>
    <scope>NUCLEOTIDE SEQUENCE</scope>
    <source>
        <strain evidence="4">Whitten #5841</strain>
        <tissue evidence="4">Leaf</tissue>
    </source>
</reference>
<dbReference type="PANTHER" id="PTHR33077:SF60">
    <property type="entry name" value="TIFY DOMAIN-CONTAINING PROTEIN"/>
    <property type="match status" value="1"/>
</dbReference>
<comment type="similarity">
    <text evidence="1">Belongs to the TIFY/JAZ family.</text>
</comment>
<keyword evidence="5" id="KW-1185">Reference proteome</keyword>
<dbReference type="InterPro" id="IPR040390">
    <property type="entry name" value="TIFY/JAZ"/>
</dbReference>
<gene>
    <name evidence="4" type="ORF">KP509_18G064500</name>
</gene>
<evidence type="ECO:0000256" key="2">
    <source>
        <dbReference type="SAM" id="MobiDB-lite"/>
    </source>
</evidence>
<dbReference type="InterPro" id="IPR010399">
    <property type="entry name" value="Tify_dom"/>
</dbReference>
<feature type="compositionally biased region" description="Basic and acidic residues" evidence="2">
    <location>
        <begin position="99"/>
        <end position="115"/>
    </location>
</feature>
<dbReference type="SMART" id="SM00979">
    <property type="entry name" value="TIFY"/>
    <property type="match status" value="1"/>
</dbReference>
<feature type="compositionally biased region" description="Basic and acidic residues" evidence="2">
    <location>
        <begin position="16"/>
        <end position="28"/>
    </location>
</feature>
<name>A0A8T2SSG4_CERRI</name>
<dbReference type="Pfam" id="PF06200">
    <property type="entry name" value="tify"/>
    <property type="match status" value="1"/>
</dbReference>
<dbReference type="PROSITE" id="PS51320">
    <property type="entry name" value="TIFY"/>
    <property type="match status" value="1"/>
</dbReference>
<feature type="region of interest" description="Disordered" evidence="2">
    <location>
        <begin position="326"/>
        <end position="361"/>
    </location>
</feature>
<feature type="compositionally biased region" description="Polar residues" evidence="2">
    <location>
        <begin position="1"/>
        <end position="11"/>
    </location>
</feature>
<dbReference type="Pfam" id="PF09425">
    <property type="entry name" value="Jas_motif"/>
    <property type="match status" value="1"/>
</dbReference>
<evidence type="ECO:0000313" key="5">
    <source>
        <dbReference type="Proteomes" id="UP000825935"/>
    </source>
</evidence>
<sequence>MASRGNQQKASFFSAERSDKGQGLEREQSSLPPPPVALSLRTRESCALALKHIFDRVYSPAERRRNEGTGSVKDERRDYIEVEAYGRDIPNRAFQGCIDQKKAPSRKDSSSRENNEVCLSETGASTENMHKTSFHAHEKVVHDPNLESYIHGQDHQFLSRQATSHQAVMRTRPPSPPLSQQRTAQLTLFYAGTVNIYDDVPADKAKAIMLLAETRNPSLVSHCNQDERGSLSVKGNSPFSPSMYMDKSSAIMKDPNNSNGEAANTGTESRLNLIATSDVQRIIPTGISSNNLLFSMETRPQHAAKESQIGLPQARKASLARFMERKRHRVQYQQRTEAAPLYDEKGMHTEMRTPRAKRSLV</sequence>
<evidence type="ECO:0000259" key="3">
    <source>
        <dbReference type="PROSITE" id="PS51320"/>
    </source>
</evidence>
<feature type="region of interest" description="Disordered" evidence="2">
    <location>
        <begin position="97"/>
        <end position="124"/>
    </location>
</feature>
<accession>A0A8T2SSG4</accession>